<evidence type="ECO:0008006" key="3">
    <source>
        <dbReference type="Google" id="ProtNLM"/>
    </source>
</evidence>
<dbReference type="EMBL" id="BTTX01000007">
    <property type="protein sequence ID" value="GMU10150.1"/>
    <property type="molecule type" value="Genomic_DNA"/>
</dbReference>
<evidence type="ECO:0000313" key="2">
    <source>
        <dbReference type="Proteomes" id="UP001342631"/>
    </source>
</evidence>
<name>A0ABQ6R1G9_9BACT</name>
<protein>
    <recommendedName>
        <fullName evidence="3">Nucleotide modification associated domain-containing protein</fullName>
    </recommendedName>
</protein>
<keyword evidence="2" id="KW-1185">Reference proteome</keyword>
<evidence type="ECO:0000313" key="1">
    <source>
        <dbReference type="EMBL" id="GMU10150.1"/>
    </source>
</evidence>
<dbReference type="RefSeq" id="WP_338281199.1">
    <property type="nucleotide sequence ID" value="NZ_BTTX01000007.1"/>
</dbReference>
<dbReference type="Proteomes" id="UP001342631">
    <property type="component" value="Unassembled WGS sequence"/>
</dbReference>
<accession>A0ABQ6R1G9</accession>
<comment type="caution">
    <text evidence="1">The sequence shown here is derived from an EMBL/GenBank/DDBJ whole genome shotgun (WGS) entry which is preliminary data.</text>
</comment>
<organism evidence="1 2">
    <name type="scientific">Corallococcus caeni</name>
    <dbReference type="NCBI Taxonomy" id="3082388"/>
    <lineage>
        <taxon>Bacteria</taxon>
        <taxon>Pseudomonadati</taxon>
        <taxon>Myxococcota</taxon>
        <taxon>Myxococcia</taxon>
        <taxon>Myxococcales</taxon>
        <taxon>Cystobacterineae</taxon>
        <taxon>Myxococcaceae</taxon>
        <taxon>Corallococcus</taxon>
    </lineage>
</organism>
<gene>
    <name evidence="1" type="ORF">ASNO1_64040</name>
</gene>
<reference evidence="1 2" key="1">
    <citation type="journal article" date="2024" name="Arch. Microbiol.">
        <title>Corallococcus caeni sp. nov., a novel myxobacterium isolated from activated sludge.</title>
        <authorList>
            <person name="Tomita S."/>
            <person name="Nakai R."/>
            <person name="Kuroda K."/>
            <person name="Kurashita H."/>
            <person name="Hatamoto M."/>
            <person name="Yamaguchi T."/>
            <person name="Narihiro T."/>
        </authorList>
    </citation>
    <scope>NUCLEOTIDE SEQUENCE [LARGE SCALE GENOMIC DNA]</scope>
    <source>
        <strain evidence="1 2">NO1</strain>
    </source>
</reference>
<proteinExistence type="predicted"/>
<sequence>MKNAFIILSGGPSTYDPKDPELHDQSWDNFVTPPLLRSNGGALHDPTTEEVHWLVYEPAYKARWASDSASQKTAPTQYQHTVDIKTRHKRLNYLDLLKGRAMDRGWRYKEISPAQGFWDYINKLKGTKVSRVWFYGHARDDLWLSLNHHSSNHVAVAPVSDAILNRDDIKKIAAFSFVPQKTATHPHKFFGCNTKAFAEKWASALSVVAEGSSGKVGFEKIHENAGKVILSPAARWYQYSKASAPRLLLSKAGEQVD</sequence>